<feature type="binding site" evidence="4">
    <location>
        <position position="62"/>
    </location>
    <ligand>
        <name>substrate</name>
    </ligand>
</feature>
<dbReference type="EMBL" id="VNWK01000026">
    <property type="protein sequence ID" value="TXJ94178.1"/>
    <property type="molecule type" value="Genomic_DNA"/>
</dbReference>
<evidence type="ECO:0000313" key="6">
    <source>
        <dbReference type="EMBL" id="RIV44261.1"/>
    </source>
</evidence>
<dbReference type="GO" id="GO:0035999">
    <property type="term" value="P:tetrahydrofolate interconversion"/>
    <property type="evidence" value="ECO:0007669"/>
    <property type="project" value="TreeGrafter"/>
</dbReference>
<dbReference type="GO" id="GO:0046872">
    <property type="term" value="F:metal ion binding"/>
    <property type="evidence" value="ECO:0007669"/>
    <property type="project" value="UniProtKB-KW"/>
</dbReference>
<comment type="caution">
    <text evidence="6">The sequence shown here is derived from an EMBL/GenBank/DDBJ whole genome shotgun (WGS) entry which is preliminary data.</text>
</comment>
<dbReference type="NCBIfam" id="TIGR02727">
    <property type="entry name" value="MTHFS_bact"/>
    <property type="match status" value="1"/>
</dbReference>
<protein>
    <recommendedName>
        <fullName evidence="5">5-formyltetrahydrofolate cyclo-ligase</fullName>
        <ecNumber evidence="5">6.3.3.2</ecNumber>
    </recommendedName>
</protein>
<name>A0A3A1NGK1_9FLAO</name>
<evidence type="ECO:0000313" key="9">
    <source>
        <dbReference type="Proteomes" id="UP000321621"/>
    </source>
</evidence>
<evidence type="ECO:0000256" key="1">
    <source>
        <dbReference type="ARBA" id="ARBA00010638"/>
    </source>
</evidence>
<comment type="cofactor">
    <cofactor evidence="5">
        <name>Mg(2+)</name>
        <dbReference type="ChEBI" id="CHEBI:18420"/>
    </cofactor>
</comment>
<evidence type="ECO:0000256" key="4">
    <source>
        <dbReference type="PIRSR" id="PIRSR006806-1"/>
    </source>
</evidence>
<organism evidence="6 8">
    <name type="scientific">Flagellimonas pelagia</name>
    <dbReference type="NCBI Taxonomy" id="2306998"/>
    <lineage>
        <taxon>Bacteria</taxon>
        <taxon>Pseudomonadati</taxon>
        <taxon>Bacteroidota</taxon>
        <taxon>Flavobacteriia</taxon>
        <taxon>Flavobacteriales</taxon>
        <taxon>Flavobacteriaceae</taxon>
        <taxon>Flagellimonas</taxon>
    </lineage>
</organism>
<keyword evidence="9" id="KW-1185">Reference proteome</keyword>
<dbReference type="GO" id="GO:0005524">
    <property type="term" value="F:ATP binding"/>
    <property type="evidence" value="ECO:0007669"/>
    <property type="project" value="UniProtKB-KW"/>
</dbReference>
<proteinExistence type="inferred from homology"/>
<dbReference type="InterPro" id="IPR024185">
    <property type="entry name" value="FTHF_cligase-like_sf"/>
</dbReference>
<evidence type="ECO:0000256" key="5">
    <source>
        <dbReference type="RuleBase" id="RU361279"/>
    </source>
</evidence>
<dbReference type="EMBL" id="QXFI01000026">
    <property type="protein sequence ID" value="RIV44261.1"/>
    <property type="molecule type" value="Genomic_DNA"/>
</dbReference>
<keyword evidence="5" id="KW-0479">Metal-binding</keyword>
<dbReference type="InterPro" id="IPR002698">
    <property type="entry name" value="FTHF_cligase"/>
</dbReference>
<dbReference type="OrthoDB" id="9801938at2"/>
<accession>A0A3A1NGK1</accession>
<dbReference type="SUPFAM" id="SSF100950">
    <property type="entry name" value="NagB/RpiA/CoA transferase-like"/>
    <property type="match status" value="1"/>
</dbReference>
<evidence type="ECO:0000256" key="2">
    <source>
        <dbReference type="ARBA" id="ARBA00022741"/>
    </source>
</evidence>
<dbReference type="PANTHER" id="PTHR23407:SF1">
    <property type="entry name" value="5-FORMYLTETRAHYDROFOLATE CYCLO-LIGASE"/>
    <property type="match status" value="1"/>
</dbReference>
<evidence type="ECO:0000313" key="8">
    <source>
        <dbReference type="Proteomes" id="UP000266691"/>
    </source>
</evidence>
<keyword evidence="2 4" id="KW-0547">Nucleotide-binding</keyword>
<evidence type="ECO:0000313" key="7">
    <source>
        <dbReference type="EMBL" id="TXJ94178.1"/>
    </source>
</evidence>
<dbReference type="EC" id="6.3.3.2" evidence="5"/>
<dbReference type="PIRSF" id="PIRSF006806">
    <property type="entry name" value="FTHF_cligase"/>
    <property type="match status" value="1"/>
</dbReference>
<feature type="binding site" evidence="4">
    <location>
        <begin position="11"/>
        <end position="15"/>
    </location>
    <ligand>
        <name>ATP</name>
        <dbReference type="ChEBI" id="CHEBI:30616"/>
    </ligand>
</feature>
<reference evidence="6 8" key="1">
    <citation type="submission" date="2018-08" db="EMBL/GenBank/DDBJ databases">
        <title>Proposal of Muricauda 72 sp.nov. and Muricauda NH166 sp.nov., isolated from seawater.</title>
        <authorList>
            <person name="Cheng H."/>
            <person name="Wu Y.-H."/>
            <person name="Guo L.-L."/>
            <person name="Xu X.-W."/>
        </authorList>
    </citation>
    <scope>NUCLEOTIDE SEQUENCE [LARGE SCALE GENOMIC DNA]</scope>
    <source>
        <strain evidence="6 8">72</strain>
    </source>
</reference>
<comment type="catalytic activity">
    <reaction evidence="5">
        <text>(6S)-5-formyl-5,6,7,8-tetrahydrofolate + ATP = (6R)-5,10-methenyltetrahydrofolate + ADP + phosphate</text>
        <dbReference type="Rhea" id="RHEA:10488"/>
        <dbReference type="ChEBI" id="CHEBI:30616"/>
        <dbReference type="ChEBI" id="CHEBI:43474"/>
        <dbReference type="ChEBI" id="CHEBI:57455"/>
        <dbReference type="ChEBI" id="CHEBI:57457"/>
        <dbReference type="ChEBI" id="CHEBI:456216"/>
        <dbReference type="EC" id="6.3.3.2"/>
    </reaction>
</comment>
<dbReference type="GO" id="GO:0030272">
    <property type="term" value="F:5-formyltetrahydrofolate cyclo-ligase activity"/>
    <property type="evidence" value="ECO:0007669"/>
    <property type="project" value="UniProtKB-EC"/>
</dbReference>
<dbReference type="Pfam" id="PF01812">
    <property type="entry name" value="5-FTHF_cyc-lig"/>
    <property type="match status" value="1"/>
</dbReference>
<evidence type="ECO:0000256" key="3">
    <source>
        <dbReference type="ARBA" id="ARBA00022840"/>
    </source>
</evidence>
<feature type="binding site" evidence="4">
    <location>
        <begin position="137"/>
        <end position="145"/>
    </location>
    <ligand>
        <name>ATP</name>
        <dbReference type="ChEBI" id="CHEBI:30616"/>
    </ligand>
</feature>
<dbReference type="GO" id="GO:0009396">
    <property type="term" value="P:folic acid-containing compound biosynthetic process"/>
    <property type="evidence" value="ECO:0007669"/>
    <property type="project" value="TreeGrafter"/>
</dbReference>
<reference evidence="7 9" key="2">
    <citation type="submission" date="2019-07" db="EMBL/GenBank/DDBJ databases">
        <title>Draft genome of two Muricauda strains isolated from deep sea.</title>
        <authorList>
            <person name="Sun C."/>
        </authorList>
    </citation>
    <scope>NUCLEOTIDE SEQUENCE [LARGE SCALE GENOMIC DNA]</scope>
    <source>
        <strain evidence="7 9">72</strain>
    </source>
</reference>
<dbReference type="Proteomes" id="UP000266691">
    <property type="component" value="Unassembled WGS sequence"/>
</dbReference>
<dbReference type="Gene3D" id="3.40.50.10420">
    <property type="entry name" value="NagB/RpiA/CoA transferase-like"/>
    <property type="match status" value="1"/>
</dbReference>
<dbReference type="Proteomes" id="UP000321621">
    <property type="component" value="Unassembled WGS sequence"/>
</dbReference>
<gene>
    <name evidence="6" type="ORF">D2V05_12355</name>
    <name evidence="7" type="ORF">FQ017_12245</name>
</gene>
<dbReference type="PANTHER" id="PTHR23407">
    <property type="entry name" value="ATPASE INHIBITOR/5-FORMYLTETRAHYDROFOLATE CYCLO-LIGASE"/>
    <property type="match status" value="1"/>
</dbReference>
<keyword evidence="5" id="KW-0460">Magnesium</keyword>
<dbReference type="AlphaFoldDB" id="A0A3A1NGK1"/>
<comment type="similarity">
    <text evidence="1 5">Belongs to the 5-formyltetrahydrofolate cyclo-ligase family.</text>
</comment>
<feature type="binding site" evidence="4">
    <location>
        <position position="57"/>
    </location>
    <ligand>
        <name>substrate</name>
    </ligand>
</feature>
<dbReference type="InterPro" id="IPR037171">
    <property type="entry name" value="NagB/RpiA_transferase-like"/>
</dbReference>
<sequence length="193" mass="22208">MVVMNPIQTQKKDIRNRLLGQRDLIPHLMKMTYDQRICHFLWELMERMGHQTVHTYLPMGSEIDIFPFIGKCLQHKKTIIAPQTLPGRRFNNLELTSLQDVELGIFGTMHPAGNRVFEGSYDLIVLPGLACDAEKYRVGYGGGYYDTFLADWPEAHKVGVFYPFQQIEKVPREPHDMPLDDLLIGRDGSIVFS</sequence>
<keyword evidence="6" id="KW-0436">Ligase</keyword>
<keyword evidence="3 4" id="KW-0067">ATP-binding</keyword>